<protein>
    <recommendedName>
        <fullName evidence="4">Lipocalin-like domain-containing protein</fullName>
    </recommendedName>
</protein>
<evidence type="ECO:0000313" key="3">
    <source>
        <dbReference type="Proteomes" id="UP001337681"/>
    </source>
</evidence>
<feature type="chain" id="PRO_5046984698" description="Lipocalin-like domain-containing protein" evidence="1">
    <location>
        <begin position="20"/>
        <end position="162"/>
    </location>
</feature>
<comment type="caution">
    <text evidence="2">The sequence shown here is derived from an EMBL/GenBank/DDBJ whole genome shotgun (WGS) entry which is preliminary data.</text>
</comment>
<keyword evidence="1" id="KW-0732">Signal</keyword>
<dbReference type="EMBL" id="JAZDQU010000002">
    <property type="protein sequence ID" value="MEE1885657.1"/>
    <property type="molecule type" value="Genomic_DNA"/>
</dbReference>
<gene>
    <name evidence="2" type="ORF">VRU49_09540</name>
</gene>
<evidence type="ECO:0000313" key="2">
    <source>
        <dbReference type="EMBL" id="MEE1885657.1"/>
    </source>
</evidence>
<evidence type="ECO:0008006" key="4">
    <source>
        <dbReference type="Google" id="ProtNLM"/>
    </source>
</evidence>
<keyword evidence="3" id="KW-1185">Reference proteome</keyword>
<dbReference type="RefSeq" id="WP_330146552.1">
    <property type="nucleotide sequence ID" value="NZ_JAZDQU010000002.1"/>
</dbReference>
<proteinExistence type="predicted"/>
<name>A0ABU7H2V4_9SPHI</name>
<organism evidence="2 3">
    <name type="scientific">Pedobacter flavus</name>
    <dbReference type="NCBI Taxonomy" id="3113906"/>
    <lineage>
        <taxon>Bacteria</taxon>
        <taxon>Pseudomonadati</taxon>
        <taxon>Bacteroidota</taxon>
        <taxon>Sphingobacteriia</taxon>
        <taxon>Sphingobacteriales</taxon>
        <taxon>Sphingobacteriaceae</taxon>
        <taxon>Pedobacter</taxon>
    </lineage>
</organism>
<reference evidence="2 3" key="1">
    <citation type="submission" date="2024-01" db="EMBL/GenBank/DDBJ databases">
        <title>Pedobacter sp. nov., isolated from oil-contaminated soil.</title>
        <authorList>
            <person name="Le N.T.T."/>
        </authorList>
    </citation>
    <scope>NUCLEOTIDE SEQUENCE [LARGE SCALE GENOMIC DNA]</scope>
    <source>
        <strain evidence="2 3">VNH31</strain>
    </source>
</reference>
<dbReference type="Proteomes" id="UP001337681">
    <property type="component" value="Unassembled WGS sequence"/>
</dbReference>
<accession>A0ABU7H2V4</accession>
<evidence type="ECO:0000256" key="1">
    <source>
        <dbReference type="SAM" id="SignalP"/>
    </source>
</evidence>
<feature type="signal peptide" evidence="1">
    <location>
        <begin position="1"/>
        <end position="19"/>
    </location>
</feature>
<dbReference type="PROSITE" id="PS51257">
    <property type="entry name" value="PROKAR_LIPOPROTEIN"/>
    <property type="match status" value="1"/>
</dbReference>
<sequence length="162" mass="18030">MKIRSISYACIAFFLLLQACSSTMNSTATVNKRANILGTWQLANIGYEGINEVTVKSLFKEQNPKCFIGSTWYLPNNGSGYYLINEGQNCASIKQNIYWSASPAEDTFQFKKIEAGEKPKLVEDGFRLILSSVTKESMVLRSPVETSAGNAYIVLNFVKSEK</sequence>